<dbReference type="InterPro" id="IPR008979">
    <property type="entry name" value="Galactose-bd-like_sf"/>
</dbReference>
<evidence type="ECO:0000256" key="2">
    <source>
        <dbReference type="ARBA" id="ARBA00023157"/>
    </source>
</evidence>
<dbReference type="InterPro" id="IPR010400">
    <property type="entry name" value="PITH_dom"/>
</dbReference>
<feature type="domain" description="PITH" evidence="4">
    <location>
        <begin position="129"/>
        <end position="328"/>
    </location>
</feature>
<dbReference type="Proteomes" id="UP001239445">
    <property type="component" value="Unassembled WGS sequence"/>
</dbReference>
<evidence type="ECO:0000259" key="4">
    <source>
        <dbReference type="PROSITE" id="PS51532"/>
    </source>
</evidence>
<comment type="caution">
    <text evidence="5">The sequence shown here is derived from an EMBL/GenBank/DDBJ whole genome shotgun (WGS) entry which is preliminary data.</text>
</comment>
<keyword evidence="6" id="KW-1185">Reference proteome</keyword>
<dbReference type="Gene3D" id="2.60.120.470">
    <property type="entry name" value="PITH domain"/>
    <property type="match status" value="1"/>
</dbReference>
<dbReference type="AlphaFoldDB" id="A0AAJ0B098"/>
<evidence type="ECO:0000256" key="3">
    <source>
        <dbReference type="SAM" id="MobiDB-lite"/>
    </source>
</evidence>
<dbReference type="Gene3D" id="3.40.30.10">
    <property type="entry name" value="Glutaredoxin"/>
    <property type="match status" value="1"/>
</dbReference>
<dbReference type="EMBL" id="MU839862">
    <property type="protein sequence ID" value="KAK1749315.1"/>
    <property type="molecule type" value="Genomic_DNA"/>
</dbReference>
<proteinExistence type="inferred from homology"/>
<organism evidence="5 6">
    <name type="scientific">Echria macrotheca</name>
    <dbReference type="NCBI Taxonomy" id="438768"/>
    <lineage>
        <taxon>Eukaryota</taxon>
        <taxon>Fungi</taxon>
        <taxon>Dikarya</taxon>
        <taxon>Ascomycota</taxon>
        <taxon>Pezizomycotina</taxon>
        <taxon>Sordariomycetes</taxon>
        <taxon>Sordariomycetidae</taxon>
        <taxon>Sordariales</taxon>
        <taxon>Schizotheciaceae</taxon>
        <taxon>Echria</taxon>
    </lineage>
</organism>
<gene>
    <name evidence="5" type="ORF">QBC47DRAFT_455847</name>
</gene>
<evidence type="ECO:0000313" key="6">
    <source>
        <dbReference type="Proteomes" id="UP001239445"/>
    </source>
</evidence>
<dbReference type="SUPFAM" id="SSF49785">
    <property type="entry name" value="Galactose-binding domain-like"/>
    <property type="match status" value="1"/>
</dbReference>
<dbReference type="PANTHER" id="PTHR46115">
    <property type="entry name" value="THIOREDOXIN-LIKE PROTEIN 1"/>
    <property type="match status" value="1"/>
</dbReference>
<dbReference type="InterPro" id="IPR036249">
    <property type="entry name" value="Thioredoxin-like_sf"/>
</dbReference>
<dbReference type="GO" id="GO:0005737">
    <property type="term" value="C:cytoplasm"/>
    <property type="evidence" value="ECO:0007669"/>
    <property type="project" value="UniProtKB-ARBA"/>
</dbReference>
<accession>A0AAJ0B098</accession>
<comment type="similarity">
    <text evidence="1">Belongs to the thioredoxin family.</text>
</comment>
<dbReference type="Pfam" id="PF06201">
    <property type="entry name" value="PITH"/>
    <property type="match status" value="1"/>
</dbReference>
<keyword evidence="2" id="KW-1015">Disulfide bond</keyword>
<reference evidence="5" key="1">
    <citation type="submission" date="2023-06" db="EMBL/GenBank/DDBJ databases">
        <title>Genome-scale phylogeny and comparative genomics of the fungal order Sordariales.</title>
        <authorList>
            <consortium name="Lawrence Berkeley National Laboratory"/>
            <person name="Hensen N."/>
            <person name="Bonometti L."/>
            <person name="Westerberg I."/>
            <person name="Brannstrom I.O."/>
            <person name="Guillou S."/>
            <person name="Cros-Aarteil S."/>
            <person name="Calhoun S."/>
            <person name="Haridas S."/>
            <person name="Kuo A."/>
            <person name="Mondo S."/>
            <person name="Pangilinan J."/>
            <person name="Riley R."/>
            <person name="Labutti K."/>
            <person name="Andreopoulos B."/>
            <person name="Lipzen A."/>
            <person name="Chen C."/>
            <person name="Yanf M."/>
            <person name="Daum C."/>
            <person name="Ng V."/>
            <person name="Clum A."/>
            <person name="Steindorff A."/>
            <person name="Ohm R."/>
            <person name="Martin F."/>
            <person name="Silar P."/>
            <person name="Natvig D."/>
            <person name="Lalanne C."/>
            <person name="Gautier V."/>
            <person name="Ament-Velasquez S.L."/>
            <person name="Kruys A."/>
            <person name="Hutchinson M.I."/>
            <person name="Powell A.J."/>
            <person name="Barry K."/>
            <person name="Miller A.N."/>
            <person name="Grigoriev I.V."/>
            <person name="Debuchy R."/>
            <person name="Gladieux P."/>
            <person name="Thoren M.H."/>
            <person name="Johannesson H."/>
        </authorList>
    </citation>
    <scope>NUCLEOTIDE SEQUENCE</scope>
    <source>
        <strain evidence="5">PSN4</strain>
    </source>
</reference>
<dbReference type="SUPFAM" id="SSF52833">
    <property type="entry name" value="Thioredoxin-like"/>
    <property type="match status" value="1"/>
</dbReference>
<dbReference type="InterPro" id="IPR037047">
    <property type="entry name" value="PITH_dom_sf"/>
</dbReference>
<evidence type="ECO:0000313" key="5">
    <source>
        <dbReference type="EMBL" id="KAK1749315.1"/>
    </source>
</evidence>
<dbReference type="CDD" id="cd02947">
    <property type="entry name" value="TRX_family"/>
    <property type="match status" value="1"/>
</dbReference>
<name>A0AAJ0B098_9PEZI</name>
<feature type="compositionally biased region" description="Polar residues" evidence="3">
    <location>
        <begin position="116"/>
        <end position="126"/>
    </location>
</feature>
<evidence type="ECO:0000256" key="1">
    <source>
        <dbReference type="ARBA" id="ARBA00008987"/>
    </source>
</evidence>
<feature type="region of interest" description="Disordered" evidence="3">
    <location>
        <begin position="111"/>
        <end position="130"/>
    </location>
</feature>
<sequence length="330" mass="36000">MSWVTITSSGQLKSLVQQKPFVVVCFYDESNRSSVTLLDQLKRLTAATGPLESGNTAFASVDVSEQGDVASEYGITQEPVVLYFKAGKIEENTTTPVRLEAIYQKILDNAAAGPSKGSTSDASGSDTWRGAGLPRGYSDITSQIELQRCELLNVDSDGGGVRILFDKSKPSALSGAKAASGARDWVESDTDEQLLLFLPFQAMLRLHTIQITSLPPQGDDDESDDDEAPMRPRTIKLFSNKPHNLGFDEAEDMAATQTIELTEKDWNADGTASIPLRYVKFQNITSLVMFIVNGDGESEKVRLDRIRLIGEAGEKREMGKLEKIGDQPGE</sequence>
<protein>
    <submittedName>
        <fullName evidence="5">PITH domain-containing protein</fullName>
    </submittedName>
</protein>
<dbReference type="PROSITE" id="PS51532">
    <property type="entry name" value="PITH"/>
    <property type="match status" value="1"/>
</dbReference>